<dbReference type="Gene3D" id="1.10.10.10">
    <property type="entry name" value="Winged helix-like DNA-binding domain superfamily/Winged helix DNA-binding domain"/>
    <property type="match status" value="1"/>
</dbReference>
<proteinExistence type="inferred from homology"/>
<dbReference type="GO" id="GO:0022627">
    <property type="term" value="C:cytosolic small ribosomal subunit"/>
    <property type="evidence" value="ECO:0007669"/>
    <property type="project" value="TreeGrafter"/>
</dbReference>
<accession>A0AAD9G6F1</accession>
<feature type="domain" description="Plectin/eS10 N-terminal" evidence="6">
    <location>
        <begin position="47"/>
        <end position="123"/>
    </location>
</feature>
<comment type="similarity">
    <text evidence="2">Belongs to the eukaryotic ribosomal protein eS10 family.</text>
</comment>
<dbReference type="GO" id="GO:0003723">
    <property type="term" value="F:RNA binding"/>
    <property type="evidence" value="ECO:0007669"/>
    <property type="project" value="TreeGrafter"/>
</dbReference>
<reference evidence="7" key="2">
    <citation type="submission" date="2021-05" db="EMBL/GenBank/DDBJ databases">
        <authorList>
            <person name="Pain A."/>
        </authorList>
    </citation>
    <scope>NUCLEOTIDE SEQUENCE</scope>
    <source>
        <strain evidence="7">1802A</strain>
    </source>
</reference>
<reference evidence="7" key="1">
    <citation type="journal article" date="2014" name="Nucleic Acids Res.">
        <title>The evolutionary dynamics of variant antigen genes in Babesia reveal a history of genomic innovation underlying host-parasite interaction.</title>
        <authorList>
            <person name="Jackson A.P."/>
            <person name="Otto T.D."/>
            <person name="Darby A."/>
            <person name="Ramaprasad A."/>
            <person name="Xia D."/>
            <person name="Echaide I.E."/>
            <person name="Farber M."/>
            <person name="Gahlot S."/>
            <person name="Gamble J."/>
            <person name="Gupta D."/>
            <person name="Gupta Y."/>
            <person name="Jackson L."/>
            <person name="Malandrin L."/>
            <person name="Malas T.B."/>
            <person name="Moussa E."/>
            <person name="Nair M."/>
            <person name="Reid A.J."/>
            <person name="Sanders M."/>
            <person name="Sharma J."/>
            <person name="Tracey A."/>
            <person name="Quail M.A."/>
            <person name="Weir W."/>
            <person name="Wastling J.M."/>
            <person name="Hall N."/>
            <person name="Willadsen P."/>
            <person name="Lingelbach K."/>
            <person name="Shiels B."/>
            <person name="Tait A."/>
            <person name="Berriman M."/>
            <person name="Allred D.R."/>
            <person name="Pain A."/>
        </authorList>
    </citation>
    <scope>NUCLEOTIDE SEQUENCE</scope>
    <source>
        <strain evidence="7">1802A</strain>
    </source>
</reference>
<dbReference type="EMBL" id="JAHBMH010000073">
    <property type="protein sequence ID" value="KAK1932689.1"/>
    <property type="molecule type" value="Genomic_DNA"/>
</dbReference>
<keyword evidence="4" id="KW-0689">Ribosomal protein</keyword>
<keyword evidence="5" id="KW-0687">Ribonucleoprotein</keyword>
<sequence>MTVAGMKYSLIPRENKVLIYQYLINGELRFMTVLTYYFVGSLHGRAEGVLVCQKSPKIPVHPHINVPNLHVMMTMKSLKSRNYVIEHYNWQHLYFVLTDQGIEYLRNFLYLPPTVFPATHSKKTASKVLLKEGA</sequence>
<dbReference type="InterPro" id="IPR036388">
    <property type="entry name" value="WH-like_DNA-bd_sf"/>
</dbReference>
<evidence type="ECO:0000256" key="4">
    <source>
        <dbReference type="ARBA" id="ARBA00022980"/>
    </source>
</evidence>
<dbReference type="PANTHER" id="PTHR12146:SF0">
    <property type="entry name" value="RIBOSOMAL PROTEIN S10"/>
    <property type="match status" value="1"/>
</dbReference>
<evidence type="ECO:0000313" key="8">
    <source>
        <dbReference type="Proteomes" id="UP001195914"/>
    </source>
</evidence>
<dbReference type="AlphaFoldDB" id="A0AAD9G6F1"/>
<dbReference type="Proteomes" id="UP001195914">
    <property type="component" value="Unassembled WGS sequence"/>
</dbReference>
<comment type="caution">
    <text evidence="7">The sequence shown here is derived from an EMBL/GenBank/DDBJ whole genome shotgun (WGS) entry which is preliminary data.</text>
</comment>
<gene>
    <name evidence="7" type="ORF">X943_000376</name>
</gene>
<evidence type="ECO:0000313" key="7">
    <source>
        <dbReference type="EMBL" id="KAK1932689.1"/>
    </source>
</evidence>
<keyword evidence="8" id="KW-1185">Reference proteome</keyword>
<name>A0AAD9G6F1_BABDI</name>
<evidence type="ECO:0000256" key="2">
    <source>
        <dbReference type="ARBA" id="ARBA00007278"/>
    </source>
</evidence>
<evidence type="ECO:0000256" key="1">
    <source>
        <dbReference type="ARBA" id="ARBA00004496"/>
    </source>
</evidence>
<evidence type="ECO:0000256" key="5">
    <source>
        <dbReference type="ARBA" id="ARBA00023274"/>
    </source>
</evidence>
<dbReference type="GO" id="GO:0003735">
    <property type="term" value="F:structural constituent of ribosome"/>
    <property type="evidence" value="ECO:0007669"/>
    <property type="project" value="TreeGrafter"/>
</dbReference>
<organism evidence="7 8">
    <name type="scientific">Babesia divergens</name>
    <dbReference type="NCBI Taxonomy" id="32595"/>
    <lineage>
        <taxon>Eukaryota</taxon>
        <taxon>Sar</taxon>
        <taxon>Alveolata</taxon>
        <taxon>Apicomplexa</taxon>
        <taxon>Aconoidasida</taxon>
        <taxon>Piroplasmida</taxon>
        <taxon>Babesiidae</taxon>
        <taxon>Babesia</taxon>
    </lineage>
</organism>
<dbReference type="Pfam" id="PF03501">
    <property type="entry name" value="S10_plectin"/>
    <property type="match status" value="1"/>
</dbReference>
<dbReference type="InterPro" id="IPR037447">
    <property type="entry name" value="Ribosomal_eS10"/>
</dbReference>
<dbReference type="PANTHER" id="PTHR12146">
    <property type="entry name" value="40S RIBOSOMAL PROTEIN S10"/>
    <property type="match status" value="1"/>
</dbReference>
<keyword evidence="3" id="KW-0963">Cytoplasm</keyword>
<evidence type="ECO:0000256" key="3">
    <source>
        <dbReference type="ARBA" id="ARBA00022490"/>
    </source>
</evidence>
<protein>
    <submittedName>
        <fullName evidence="7">Plectin/S10 domain containing protein</fullName>
    </submittedName>
</protein>
<dbReference type="InterPro" id="IPR005326">
    <property type="entry name" value="Plectin_eS10_N"/>
</dbReference>
<evidence type="ECO:0000259" key="6">
    <source>
        <dbReference type="Pfam" id="PF03501"/>
    </source>
</evidence>
<comment type="subcellular location">
    <subcellularLocation>
        <location evidence="1">Cytoplasm</location>
    </subcellularLocation>
</comment>